<organism evidence="2 3">
    <name type="scientific">Rangifer tarandus platyrhynchus</name>
    <name type="common">Svalbard reindeer</name>
    <dbReference type="NCBI Taxonomy" id="3082113"/>
    <lineage>
        <taxon>Eukaryota</taxon>
        <taxon>Metazoa</taxon>
        <taxon>Chordata</taxon>
        <taxon>Craniata</taxon>
        <taxon>Vertebrata</taxon>
        <taxon>Euteleostomi</taxon>
        <taxon>Mammalia</taxon>
        <taxon>Eutheria</taxon>
        <taxon>Laurasiatheria</taxon>
        <taxon>Artiodactyla</taxon>
        <taxon>Ruminantia</taxon>
        <taxon>Pecora</taxon>
        <taxon>Cervidae</taxon>
        <taxon>Odocoileinae</taxon>
        <taxon>Rangifer</taxon>
    </lineage>
</organism>
<evidence type="ECO:0000256" key="1">
    <source>
        <dbReference type="SAM" id="MobiDB-lite"/>
    </source>
</evidence>
<accession>A0ABN8ZC39</accession>
<evidence type="ECO:0000313" key="3">
    <source>
        <dbReference type="Proteomes" id="UP001176941"/>
    </source>
</evidence>
<keyword evidence="3" id="KW-1185">Reference proteome</keyword>
<feature type="region of interest" description="Disordered" evidence="1">
    <location>
        <begin position="168"/>
        <end position="192"/>
    </location>
</feature>
<dbReference type="EMBL" id="OX459966">
    <property type="protein sequence ID" value="CAI9171472.1"/>
    <property type="molecule type" value="Genomic_DNA"/>
</dbReference>
<dbReference type="Proteomes" id="UP001176941">
    <property type="component" value="Chromosome 30"/>
</dbReference>
<name>A0ABN8ZC39_RANTA</name>
<reference evidence="2" key="1">
    <citation type="submission" date="2023-04" db="EMBL/GenBank/DDBJ databases">
        <authorList>
            <consortium name="ELIXIR-Norway"/>
        </authorList>
    </citation>
    <scope>NUCLEOTIDE SEQUENCE [LARGE SCALE GENOMIC DNA]</scope>
</reference>
<evidence type="ECO:0000313" key="2">
    <source>
        <dbReference type="EMBL" id="CAI9171472.1"/>
    </source>
</evidence>
<protein>
    <submittedName>
        <fullName evidence="2">Uncharacterized protein</fullName>
    </submittedName>
</protein>
<proteinExistence type="predicted"/>
<feature type="region of interest" description="Disordered" evidence="1">
    <location>
        <begin position="69"/>
        <end position="125"/>
    </location>
</feature>
<sequence length="217" mass="23487">MEADFGQGHRGTPCGCVVCRQRWAGDGRAPELGPGALRSLQRLPLLPPLLVGRGDVGWGREAAVLGPDREDHAEAACSRGSSPDPPCSGDQEQPPLPSGALTPTPAPPRPWAEHVQKEAPPSARRCSSAPAICTGVVELFQAPEVLNRKLEHVEGQKLMHRNDCENSGCLQTEPKAREKPVLRSPWSQTSGLQDRESPLLFLKLPHLQRFVTVSRAD</sequence>
<gene>
    <name evidence="2" type="ORF">MRATA1EN1_LOCUS20434</name>
</gene>